<dbReference type="EMBL" id="SPOI01000171">
    <property type="protein sequence ID" value="TIB34128.1"/>
    <property type="molecule type" value="Genomic_DNA"/>
</dbReference>
<evidence type="ECO:0000256" key="5">
    <source>
        <dbReference type="ARBA" id="ARBA00022793"/>
    </source>
</evidence>
<comment type="caution">
    <text evidence="14">The sequence shown here is derived from an EMBL/GenBank/DDBJ whole genome shotgun (WGS) entry which is preliminary data.</text>
</comment>
<keyword evidence="5" id="KW-0210">Decarboxylase</keyword>
<gene>
    <name evidence="14" type="ORF">E3P86_02881</name>
</gene>
<evidence type="ECO:0000256" key="10">
    <source>
        <dbReference type="RuleBase" id="RU362132"/>
    </source>
</evidence>
<dbReference type="CDD" id="cd07038">
    <property type="entry name" value="TPP_PYR_PDC_IPDC_like"/>
    <property type="match status" value="1"/>
</dbReference>
<feature type="binding site" evidence="9">
    <location>
        <position position="489"/>
    </location>
    <ligand>
        <name>Mg(2+)</name>
        <dbReference type="ChEBI" id="CHEBI:18420"/>
    </ligand>
</feature>
<comment type="cofactor">
    <cofactor evidence="9">
        <name>Mg(2+)</name>
        <dbReference type="ChEBI" id="CHEBI:18420"/>
    </cofactor>
    <text evidence="9">Binds 1 Mg(2+) per subunit.</text>
</comment>
<dbReference type="InterPro" id="IPR029061">
    <property type="entry name" value="THDP-binding"/>
</dbReference>
<dbReference type="InterPro" id="IPR011766">
    <property type="entry name" value="TPP_enzyme_TPP-bd"/>
</dbReference>
<name>A0A4T0IVM9_WALIC</name>
<evidence type="ECO:0000256" key="8">
    <source>
        <dbReference type="ARBA" id="ARBA00023239"/>
    </source>
</evidence>
<dbReference type="PANTHER" id="PTHR43452:SF30">
    <property type="entry name" value="PYRUVATE DECARBOXYLASE ISOZYME 1-RELATED"/>
    <property type="match status" value="1"/>
</dbReference>
<evidence type="ECO:0000256" key="7">
    <source>
        <dbReference type="ARBA" id="ARBA00023052"/>
    </source>
</evidence>
<dbReference type="Pfam" id="PF00205">
    <property type="entry name" value="TPP_enzyme_M"/>
    <property type="match status" value="1"/>
</dbReference>
<keyword evidence="4 9" id="KW-0479">Metal-binding</keyword>
<dbReference type="InterPro" id="IPR029035">
    <property type="entry name" value="DHS-like_NAD/FAD-binding_dom"/>
</dbReference>
<comment type="similarity">
    <text evidence="3 10">Belongs to the TPP enzyme family.</text>
</comment>
<dbReference type="PANTHER" id="PTHR43452">
    <property type="entry name" value="PYRUVATE DECARBOXYLASE"/>
    <property type="match status" value="1"/>
</dbReference>
<dbReference type="GO" id="GO:0005829">
    <property type="term" value="C:cytosol"/>
    <property type="evidence" value="ECO:0007669"/>
    <property type="project" value="TreeGrafter"/>
</dbReference>
<feature type="domain" description="Thiamine pyrophosphate enzyme N-terminal TPP-binding" evidence="13">
    <location>
        <begin position="34"/>
        <end position="125"/>
    </location>
</feature>
<evidence type="ECO:0000259" key="12">
    <source>
        <dbReference type="Pfam" id="PF02775"/>
    </source>
</evidence>
<keyword evidence="8" id="KW-0456">Lyase</keyword>
<dbReference type="GO" id="GO:0005739">
    <property type="term" value="C:mitochondrion"/>
    <property type="evidence" value="ECO:0007669"/>
    <property type="project" value="UniProtKB-SubCell"/>
</dbReference>
<accession>A0A4T0IVM9</accession>
<sequence>MAAVDITPQVDRPSNTCTIAEYLVTRIDQLGGGGQQPIFGVPGDFNLGLLDYFEEHPRLNWIGNTNELNAAYASDAYARTCKNMATLITTQGVGELSAINGVAGSMAERLPIFHIVGVAATSVMKSSKVLHHTLASTDSSYSAFANTAREITSAQALLSSSEGAGGEIDRLIVHAISNCKPVYLTLPSDLVKSQIPAAPLKTPLPSAHEIRGLVEAHSSVFADESEKHKAYDAVVEEIVKLFKESKNPAVVVDACALRYGVEAQAQALVEKGNMIFFDTPMGKGAIDESHSHFGGTYIGALSNPVETKELAEASDLVINVGALSSDFNTGSWSGNLKEKKSIELHSDQTVIGYARYPGVPMRVVIPKLAEALRKIAKPDPTKSEKFIAAKKAREVKNVKILEESKGNLNSPITHDWFWPRFGDFFNTGDVILTETGTSSFGILDVTLPDKATAISQVLWGSIGYSLPGTLGAAIAARDQGRRTVLFIGDGSLQLTIQELATIIRLGLKPILVVLSNDGYEIERKIHGETAAYNEIAHIDHQMLLKTFSPPAGSKQKQAEHKSIQVKTRAELDEVLNDKNFANASKLTLLEVVMPRGDCPLALTKQAEMSAKING</sequence>
<evidence type="ECO:0000259" key="13">
    <source>
        <dbReference type="Pfam" id="PF02776"/>
    </source>
</evidence>
<dbReference type="PIRSF" id="PIRSF036565">
    <property type="entry name" value="Pyruvt_ip_decrb"/>
    <property type="match status" value="1"/>
</dbReference>
<evidence type="ECO:0000256" key="6">
    <source>
        <dbReference type="ARBA" id="ARBA00022842"/>
    </source>
</evidence>
<dbReference type="Gene3D" id="3.40.50.970">
    <property type="match status" value="2"/>
</dbReference>
<evidence type="ECO:0000256" key="2">
    <source>
        <dbReference type="ARBA" id="ARBA00004173"/>
    </source>
</evidence>
<dbReference type="GO" id="GO:0005634">
    <property type="term" value="C:nucleus"/>
    <property type="evidence" value="ECO:0007669"/>
    <property type="project" value="TreeGrafter"/>
</dbReference>
<dbReference type="SUPFAM" id="SSF52518">
    <property type="entry name" value="Thiamin diphosphate-binding fold (THDP-binding)"/>
    <property type="match status" value="2"/>
</dbReference>
<dbReference type="Gene3D" id="3.40.50.1220">
    <property type="entry name" value="TPP-binding domain"/>
    <property type="match status" value="1"/>
</dbReference>
<dbReference type="InterPro" id="IPR012110">
    <property type="entry name" value="PDC/IPDC-like"/>
</dbReference>
<comment type="cofactor">
    <cofactor evidence="1">
        <name>thiamine diphosphate</name>
        <dbReference type="ChEBI" id="CHEBI:58937"/>
    </cofactor>
</comment>
<dbReference type="InterPro" id="IPR047214">
    <property type="entry name" value="TPP_PDC_IPDC"/>
</dbReference>
<dbReference type="FunFam" id="3.40.50.970:FF:000024">
    <property type="entry name" value="Pyruvate decarboxylase isozyme"/>
    <property type="match status" value="1"/>
</dbReference>
<evidence type="ECO:0000256" key="9">
    <source>
        <dbReference type="PIRSR" id="PIRSR036565-2"/>
    </source>
</evidence>
<feature type="domain" description="Thiamine pyrophosphate enzyme central" evidence="11">
    <location>
        <begin position="235"/>
        <end position="363"/>
    </location>
</feature>
<feature type="binding site" evidence="9">
    <location>
        <position position="516"/>
    </location>
    <ligand>
        <name>Mg(2+)</name>
        <dbReference type="ChEBI" id="CHEBI:18420"/>
    </ligand>
</feature>
<organism evidence="14 15">
    <name type="scientific">Wallemia ichthyophaga</name>
    <dbReference type="NCBI Taxonomy" id="245174"/>
    <lineage>
        <taxon>Eukaryota</taxon>
        <taxon>Fungi</taxon>
        <taxon>Dikarya</taxon>
        <taxon>Basidiomycota</taxon>
        <taxon>Wallemiomycotina</taxon>
        <taxon>Wallemiomycetes</taxon>
        <taxon>Wallemiales</taxon>
        <taxon>Wallemiaceae</taxon>
        <taxon>Wallemia</taxon>
    </lineage>
</organism>
<dbReference type="AlphaFoldDB" id="A0A4T0IVM9"/>
<dbReference type="GO" id="GO:0000949">
    <property type="term" value="P:aromatic amino acid family catabolic process to alcohol via Ehrlich pathway"/>
    <property type="evidence" value="ECO:0007669"/>
    <property type="project" value="TreeGrafter"/>
</dbReference>
<dbReference type="InterPro" id="IPR012001">
    <property type="entry name" value="Thiamin_PyroP_enz_TPP-bd_dom"/>
</dbReference>
<dbReference type="Pfam" id="PF02776">
    <property type="entry name" value="TPP_enzyme_N"/>
    <property type="match status" value="1"/>
</dbReference>
<evidence type="ECO:0000313" key="15">
    <source>
        <dbReference type="Proteomes" id="UP000310689"/>
    </source>
</evidence>
<reference evidence="14 15" key="1">
    <citation type="submission" date="2019-03" db="EMBL/GenBank/DDBJ databases">
        <title>Sequencing 23 genomes of Wallemia ichthyophaga.</title>
        <authorList>
            <person name="Gostincar C."/>
        </authorList>
    </citation>
    <scope>NUCLEOTIDE SEQUENCE [LARGE SCALE GENOMIC DNA]</scope>
    <source>
        <strain evidence="14 15">EXF-6200</strain>
    </source>
</reference>
<dbReference type="GO" id="GO:0000287">
    <property type="term" value="F:magnesium ion binding"/>
    <property type="evidence" value="ECO:0007669"/>
    <property type="project" value="InterPro"/>
</dbReference>
<keyword evidence="6 9" id="KW-0460">Magnesium</keyword>
<evidence type="ECO:0000256" key="4">
    <source>
        <dbReference type="ARBA" id="ARBA00022723"/>
    </source>
</evidence>
<evidence type="ECO:0000259" key="11">
    <source>
        <dbReference type="Pfam" id="PF00205"/>
    </source>
</evidence>
<evidence type="ECO:0000256" key="3">
    <source>
        <dbReference type="ARBA" id="ARBA00007812"/>
    </source>
</evidence>
<evidence type="ECO:0008006" key="16">
    <source>
        <dbReference type="Google" id="ProtNLM"/>
    </source>
</evidence>
<comment type="subcellular location">
    <subcellularLocation>
        <location evidence="2">Mitochondrion</location>
    </subcellularLocation>
</comment>
<evidence type="ECO:0000313" key="14">
    <source>
        <dbReference type="EMBL" id="TIB34128.1"/>
    </source>
</evidence>
<proteinExistence type="inferred from homology"/>
<dbReference type="CDD" id="cd02005">
    <property type="entry name" value="TPP_PDC_IPDC"/>
    <property type="match status" value="1"/>
</dbReference>
<dbReference type="Pfam" id="PF02775">
    <property type="entry name" value="TPP_enzyme_C"/>
    <property type="match status" value="1"/>
</dbReference>
<dbReference type="SUPFAM" id="SSF52467">
    <property type="entry name" value="DHS-like NAD/FAD-binding domain"/>
    <property type="match status" value="1"/>
</dbReference>
<dbReference type="InterPro" id="IPR012000">
    <property type="entry name" value="Thiamin_PyroP_enz_cen_dom"/>
</dbReference>
<dbReference type="Proteomes" id="UP000310689">
    <property type="component" value="Unassembled WGS sequence"/>
</dbReference>
<dbReference type="InterPro" id="IPR047213">
    <property type="entry name" value="TPP_PYR_PDC_IPDC-like"/>
</dbReference>
<feature type="domain" description="Thiamine pyrophosphate enzyme TPP-binding" evidence="12">
    <location>
        <begin position="451"/>
        <end position="576"/>
    </location>
</feature>
<dbReference type="GO" id="GO:0004737">
    <property type="term" value="F:pyruvate decarboxylase activity"/>
    <property type="evidence" value="ECO:0007669"/>
    <property type="project" value="TreeGrafter"/>
</dbReference>
<dbReference type="GO" id="GO:0030976">
    <property type="term" value="F:thiamine pyrophosphate binding"/>
    <property type="evidence" value="ECO:0007669"/>
    <property type="project" value="InterPro"/>
</dbReference>
<feature type="binding site" evidence="9">
    <location>
        <position position="518"/>
    </location>
    <ligand>
        <name>Mg(2+)</name>
        <dbReference type="ChEBI" id="CHEBI:18420"/>
    </ligand>
</feature>
<keyword evidence="7 10" id="KW-0786">Thiamine pyrophosphate</keyword>
<protein>
    <recommendedName>
        <fullName evidence="16">Pyruvate decarboxylase</fullName>
    </recommendedName>
</protein>
<evidence type="ECO:0000256" key="1">
    <source>
        <dbReference type="ARBA" id="ARBA00001964"/>
    </source>
</evidence>